<comment type="caution">
    <text evidence="3">The sequence shown here is derived from an EMBL/GenBank/DDBJ whole genome shotgun (WGS) entry which is preliminary data.</text>
</comment>
<keyword evidence="1" id="KW-0472">Membrane</keyword>
<protein>
    <submittedName>
        <fullName evidence="3">Metabolite transporter (DMT) superfamily</fullName>
    </submittedName>
</protein>
<dbReference type="Pfam" id="PF00892">
    <property type="entry name" value="EamA"/>
    <property type="match status" value="1"/>
</dbReference>
<keyword evidence="1" id="KW-1133">Transmembrane helix</keyword>
<feature type="transmembrane region" description="Helical" evidence="1">
    <location>
        <begin position="178"/>
        <end position="198"/>
    </location>
</feature>
<gene>
    <name evidence="3" type="ORF">JCM19235_4744</name>
</gene>
<dbReference type="STRING" id="990268.JCM19235_4744"/>
<dbReference type="EMBL" id="BBMR01000015">
    <property type="protein sequence ID" value="GAL22786.1"/>
    <property type="molecule type" value="Genomic_DNA"/>
</dbReference>
<evidence type="ECO:0000313" key="4">
    <source>
        <dbReference type="Proteomes" id="UP000029228"/>
    </source>
</evidence>
<feature type="transmembrane region" description="Helical" evidence="1">
    <location>
        <begin position="37"/>
        <end position="56"/>
    </location>
</feature>
<feature type="transmembrane region" description="Helical" evidence="1">
    <location>
        <begin position="120"/>
        <end position="140"/>
    </location>
</feature>
<proteinExistence type="predicted"/>
<dbReference type="AlphaFoldDB" id="A0A090S5E8"/>
<reference evidence="3 4" key="2">
    <citation type="submission" date="2014-09" db="EMBL/GenBank/DDBJ databases">
        <authorList>
            <consortium name="NBRP consortium"/>
            <person name="Sawabe T."/>
            <person name="Meirelles P."/>
            <person name="Nakanishi M."/>
            <person name="Sayaka M."/>
            <person name="Hattori M."/>
            <person name="Ohkuma M."/>
        </authorList>
    </citation>
    <scope>NUCLEOTIDE SEQUENCE [LARGE SCALE GENOMIC DNA]</scope>
    <source>
        <strain evidence="4">JCM19235</strain>
    </source>
</reference>
<sequence>MNNTLTLSFAAMTAFAFNSLLCRLALGTSAIDPLSFTSIRLVSGAATLVCLSLILKKQQGDSSPSLKMPLALGVTLFGYALSFSLAYITLDTGTGALILFGTVQFALILHHRFSGHKLSFVEMIGIAVALGGFVLLMLPSASQPSILGALLMMVSGLCWSGFTLLGKKVASPITATRQGFVVASILVIVAVLVHSLTASTTSYLTLSGSLYALLSGVVASALGTTSGTVSCRR</sequence>
<organism evidence="3 4">
    <name type="scientific">Vibrio maritimus</name>
    <dbReference type="NCBI Taxonomy" id="990268"/>
    <lineage>
        <taxon>Bacteria</taxon>
        <taxon>Pseudomonadati</taxon>
        <taxon>Pseudomonadota</taxon>
        <taxon>Gammaproteobacteria</taxon>
        <taxon>Vibrionales</taxon>
        <taxon>Vibrionaceae</taxon>
        <taxon>Vibrio</taxon>
    </lineage>
</organism>
<feature type="domain" description="EamA" evidence="2">
    <location>
        <begin position="6"/>
        <end position="137"/>
    </location>
</feature>
<dbReference type="GO" id="GO:0016020">
    <property type="term" value="C:membrane"/>
    <property type="evidence" value="ECO:0007669"/>
    <property type="project" value="InterPro"/>
</dbReference>
<accession>A0A090S5E8</accession>
<keyword evidence="1" id="KW-0812">Transmembrane</keyword>
<reference evidence="3 4" key="1">
    <citation type="submission" date="2014-09" db="EMBL/GenBank/DDBJ databases">
        <title>Vibrio maritimus JCM 19235. (C45) whole genome shotgun sequence.</title>
        <authorList>
            <person name="Sawabe T."/>
            <person name="Meirelles P."/>
            <person name="Nakanishi M."/>
            <person name="Sayaka M."/>
            <person name="Hattori M."/>
            <person name="Ohkuma M."/>
        </authorList>
    </citation>
    <scope>NUCLEOTIDE SEQUENCE [LARGE SCALE GENOMIC DNA]</scope>
    <source>
        <strain evidence="4">JCM19235</strain>
    </source>
</reference>
<evidence type="ECO:0000313" key="3">
    <source>
        <dbReference type="EMBL" id="GAL22786.1"/>
    </source>
</evidence>
<dbReference type="SUPFAM" id="SSF103481">
    <property type="entry name" value="Multidrug resistance efflux transporter EmrE"/>
    <property type="match status" value="1"/>
</dbReference>
<dbReference type="InterPro" id="IPR037185">
    <property type="entry name" value="EmrE-like"/>
</dbReference>
<dbReference type="InterPro" id="IPR000620">
    <property type="entry name" value="EamA_dom"/>
</dbReference>
<keyword evidence="4" id="KW-1185">Reference proteome</keyword>
<feature type="transmembrane region" description="Helical" evidence="1">
    <location>
        <begin position="210"/>
        <end position="231"/>
    </location>
</feature>
<feature type="transmembrane region" description="Helical" evidence="1">
    <location>
        <begin position="146"/>
        <end position="166"/>
    </location>
</feature>
<name>A0A090S5E8_9VIBR</name>
<evidence type="ECO:0000256" key="1">
    <source>
        <dbReference type="SAM" id="Phobius"/>
    </source>
</evidence>
<feature type="transmembrane region" description="Helical" evidence="1">
    <location>
        <begin position="94"/>
        <end position="113"/>
    </location>
</feature>
<evidence type="ECO:0000259" key="2">
    <source>
        <dbReference type="Pfam" id="PF00892"/>
    </source>
</evidence>
<feature type="transmembrane region" description="Helical" evidence="1">
    <location>
        <begin position="68"/>
        <end position="88"/>
    </location>
</feature>
<dbReference type="Proteomes" id="UP000029228">
    <property type="component" value="Unassembled WGS sequence"/>
</dbReference>